<evidence type="ECO:0000256" key="6">
    <source>
        <dbReference type="ARBA" id="ARBA00023014"/>
    </source>
</evidence>
<dbReference type="Gene3D" id="3.20.20.70">
    <property type="entry name" value="Aldolase class I"/>
    <property type="match status" value="1"/>
</dbReference>
<protein>
    <submittedName>
        <fullName evidence="9">Anaerobic ribonucleoside-triphosphate reductase activating protein</fullName>
    </submittedName>
</protein>
<dbReference type="EMBL" id="JABCUS010000005">
    <property type="protein sequence ID" value="NMX02956.1"/>
    <property type="molecule type" value="Genomic_DNA"/>
</dbReference>
<sequence>MSDTGLVIAGLTPFSTVDWPGKLAAVVFLQGCPWNCGYCQNFAIIDPKAPAQVPESELWSLLERRAGLLDGVVFSGGEPTRQPALLEAARRAKQLGFQVGLHTGGAYPRRLAALLAQNLVDWIGLDIKALPQNYPQVVGLGQTQPATATPTKSSAPTAKLRLSIPPLNKAGQSAWESLDMVVGAYREGTLANYEVRITVSPGHDLDDTNPETLVPLAEALRQRGVQTLAVQQARPDGTRPEFASRYELPGARDFAADLTAAASRVKSLGFQHFTYRGV</sequence>
<dbReference type="InterPro" id="IPR007197">
    <property type="entry name" value="rSAM"/>
</dbReference>
<keyword evidence="6" id="KW-0411">Iron-sulfur</keyword>
<keyword evidence="4" id="KW-0479">Metal-binding</keyword>
<evidence type="ECO:0000259" key="7">
    <source>
        <dbReference type="PROSITE" id="PS51918"/>
    </source>
</evidence>
<evidence type="ECO:0000256" key="3">
    <source>
        <dbReference type="ARBA" id="ARBA00022691"/>
    </source>
</evidence>
<dbReference type="InterPro" id="IPR058240">
    <property type="entry name" value="rSAM_sf"/>
</dbReference>
<evidence type="ECO:0000256" key="1">
    <source>
        <dbReference type="ARBA" id="ARBA00001966"/>
    </source>
</evidence>
<name>A0A7Y0USK0_9ACTO</name>
<evidence type="ECO:0000256" key="4">
    <source>
        <dbReference type="ARBA" id="ARBA00022723"/>
    </source>
</evidence>
<dbReference type="SUPFAM" id="SSF102114">
    <property type="entry name" value="Radical SAM enzymes"/>
    <property type="match status" value="1"/>
</dbReference>
<dbReference type="Pfam" id="PF04055">
    <property type="entry name" value="Radical_SAM"/>
    <property type="match status" value="1"/>
</dbReference>
<keyword evidence="5" id="KW-0408">Iron</keyword>
<dbReference type="GO" id="GO:0051539">
    <property type="term" value="F:4 iron, 4 sulfur cluster binding"/>
    <property type="evidence" value="ECO:0007669"/>
    <property type="project" value="UniProtKB-KW"/>
</dbReference>
<reference evidence="10 11" key="1">
    <citation type="submission" date="2020-04" db="EMBL/GenBank/DDBJ databases">
        <title>Antimicrobial susceptibility and clonality of vaginal-derived multi-drug resistant Mobiluncus isolates in China.</title>
        <authorList>
            <person name="Zhang X."/>
        </authorList>
    </citation>
    <scope>NUCLEOTIDE SEQUENCE [LARGE SCALE GENOMIC DNA]</scope>
    <source>
        <strain evidence="9 10">12</strain>
        <strain evidence="8 11">7</strain>
    </source>
</reference>
<dbReference type="EMBL" id="JABCUV010000005">
    <property type="protein sequence ID" value="NMW93224.1"/>
    <property type="molecule type" value="Genomic_DNA"/>
</dbReference>
<dbReference type="GO" id="GO:0046872">
    <property type="term" value="F:metal ion binding"/>
    <property type="evidence" value="ECO:0007669"/>
    <property type="project" value="UniProtKB-KW"/>
</dbReference>
<dbReference type="RefSeq" id="WP_004016025.1">
    <property type="nucleotide sequence ID" value="NZ_JABCUS010000005.1"/>
</dbReference>
<dbReference type="SFLD" id="SFLDS00029">
    <property type="entry name" value="Radical_SAM"/>
    <property type="match status" value="1"/>
</dbReference>
<feature type="domain" description="Radical SAM core" evidence="7">
    <location>
        <begin position="18"/>
        <end position="276"/>
    </location>
</feature>
<dbReference type="GO" id="GO:0003824">
    <property type="term" value="F:catalytic activity"/>
    <property type="evidence" value="ECO:0007669"/>
    <property type="project" value="InterPro"/>
</dbReference>
<gene>
    <name evidence="8" type="ORF">HHJ74_05870</name>
    <name evidence="9" type="ORF">HHJ77_03150</name>
</gene>
<dbReference type="SFLD" id="SFLDG01094">
    <property type="entry name" value="Uncharacterised_Radical_SAM_Su"/>
    <property type="match status" value="1"/>
</dbReference>
<accession>A0A7Y0USK0</accession>
<evidence type="ECO:0000313" key="10">
    <source>
        <dbReference type="Proteomes" id="UP000575397"/>
    </source>
</evidence>
<dbReference type="InterPro" id="IPR034457">
    <property type="entry name" value="Organic_radical-activating"/>
</dbReference>
<evidence type="ECO:0000313" key="11">
    <source>
        <dbReference type="Proteomes" id="UP000582487"/>
    </source>
</evidence>
<dbReference type="InterPro" id="IPR013785">
    <property type="entry name" value="Aldolase_TIM"/>
</dbReference>
<evidence type="ECO:0000256" key="5">
    <source>
        <dbReference type="ARBA" id="ARBA00023004"/>
    </source>
</evidence>
<comment type="cofactor">
    <cofactor evidence="1">
        <name>[4Fe-4S] cluster</name>
        <dbReference type="ChEBI" id="CHEBI:49883"/>
    </cofactor>
</comment>
<keyword evidence="2" id="KW-0004">4Fe-4S</keyword>
<proteinExistence type="predicted"/>
<evidence type="ECO:0000313" key="9">
    <source>
        <dbReference type="EMBL" id="NMX02956.1"/>
    </source>
</evidence>
<comment type="caution">
    <text evidence="9">The sequence shown here is derived from an EMBL/GenBank/DDBJ whole genome shotgun (WGS) entry which is preliminary data.</text>
</comment>
<dbReference type="CDD" id="cd01335">
    <property type="entry name" value="Radical_SAM"/>
    <property type="match status" value="1"/>
</dbReference>
<dbReference type="Proteomes" id="UP000582487">
    <property type="component" value="Unassembled WGS sequence"/>
</dbReference>
<evidence type="ECO:0000256" key="2">
    <source>
        <dbReference type="ARBA" id="ARBA00022485"/>
    </source>
</evidence>
<dbReference type="PANTHER" id="PTHR30352">
    <property type="entry name" value="PYRUVATE FORMATE-LYASE-ACTIVATING ENZYME"/>
    <property type="match status" value="1"/>
</dbReference>
<dbReference type="InterPro" id="IPR012840">
    <property type="entry name" value="NrdG2"/>
</dbReference>
<dbReference type="Proteomes" id="UP000575397">
    <property type="component" value="Unassembled WGS sequence"/>
</dbReference>
<dbReference type="PROSITE" id="PS51918">
    <property type="entry name" value="RADICAL_SAM"/>
    <property type="match status" value="1"/>
</dbReference>
<evidence type="ECO:0000313" key="8">
    <source>
        <dbReference type="EMBL" id="NMW93224.1"/>
    </source>
</evidence>
<dbReference type="PANTHER" id="PTHR30352:SF13">
    <property type="entry name" value="GLYCYL-RADICAL ENZYME ACTIVATING ENZYME YJJW-RELATED"/>
    <property type="match status" value="1"/>
</dbReference>
<keyword evidence="3" id="KW-0949">S-adenosyl-L-methionine</keyword>
<dbReference type="NCBIfam" id="TIGR02495">
    <property type="entry name" value="NrdG2"/>
    <property type="match status" value="1"/>
</dbReference>
<dbReference type="AlphaFoldDB" id="A0A7Y0USK0"/>
<organism evidence="9 10">
    <name type="scientific">Mobiluncus mulieris</name>
    <dbReference type="NCBI Taxonomy" id="2052"/>
    <lineage>
        <taxon>Bacteria</taxon>
        <taxon>Bacillati</taxon>
        <taxon>Actinomycetota</taxon>
        <taxon>Actinomycetes</taxon>
        <taxon>Actinomycetales</taxon>
        <taxon>Actinomycetaceae</taxon>
        <taxon>Mobiluncus</taxon>
    </lineage>
</organism>